<evidence type="ECO:0000313" key="2">
    <source>
        <dbReference type="Proteomes" id="UP001055879"/>
    </source>
</evidence>
<dbReference type="Proteomes" id="UP001055879">
    <property type="component" value="Linkage Group LG02"/>
</dbReference>
<comment type="caution">
    <text evidence="1">The sequence shown here is derived from an EMBL/GenBank/DDBJ whole genome shotgun (WGS) entry which is preliminary data.</text>
</comment>
<gene>
    <name evidence="1" type="ORF">L6452_06467</name>
</gene>
<protein>
    <submittedName>
        <fullName evidence="1">Uncharacterized protein</fullName>
    </submittedName>
</protein>
<evidence type="ECO:0000313" key="1">
    <source>
        <dbReference type="EMBL" id="KAI3758894.1"/>
    </source>
</evidence>
<dbReference type="EMBL" id="CM042048">
    <property type="protein sequence ID" value="KAI3758894.1"/>
    <property type="molecule type" value="Genomic_DNA"/>
</dbReference>
<reference evidence="1 2" key="2">
    <citation type="journal article" date="2022" name="Mol. Ecol. Resour.">
        <title>The genomes of chicory, endive, great burdock and yacon provide insights into Asteraceae paleo-polyploidization history and plant inulin production.</title>
        <authorList>
            <person name="Fan W."/>
            <person name="Wang S."/>
            <person name="Wang H."/>
            <person name="Wang A."/>
            <person name="Jiang F."/>
            <person name="Liu H."/>
            <person name="Zhao H."/>
            <person name="Xu D."/>
            <person name="Zhang Y."/>
        </authorList>
    </citation>
    <scope>NUCLEOTIDE SEQUENCE [LARGE SCALE GENOMIC DNA]</scope>
    <source>
        <strain evidence="2">cv. Niubang</strain>
    </source>
</reference>
<keyword evidence="2" id="KW-1185">Reference proteome</keyword>
<proteinExistence type="predicted"/>
<accession>A0ACB9EIZ2</accession>
<organism evidence="1 2">
    <name type="scientific">Arctium lappa</name>
    <name type="common">Greater burdock</name>
    <name type="synonym">Lappa major</name>
    <dbReference type="NCBI Taxonomy" id="4217"/>
    <lineage>
        <taxon>Eukaryota</taxon>
        <taxon>Viridiplantae</taxon>
        <taxon>Streptophyta</taxon>
        <taxon>Embryophyta</taxon>
        <taxon>Tracheophyta</taxon>
        <taxon>Spermatophyta</taxon>
        <taxon>Magnoliopsida</taxon>
        <taxon>eudicotyledons</taxon>
        <taxon>Gunneridae</taxon>
        <taxon>Pentapetalae</taxon>
        <taxon>asterids</taxon>
        <taxon>campanulids</taxon>
        <taxon>Asterales</taxon>
        <taxon>Asteraceae</taxon>
        <taxon>Carduoideae</taxon>
        <taxon>Cardueae</taxon>
        <taxon>Arctiinae</taxon>
        <taxon>Arctium</taxon>
    </lineage>
</organism>
<reference evidence="2" key="1">
    <citation type="journal article" date="2022" name="Mol. Ecol. Resour.">
        <title>The genomes of chicory, endive, great burdock and yacon provide insights into Asteraceae palaeo-polyploidization history and plant inulin production.</title>
        <authorList>
            <person name="Fan W."/>
            <person name="Wang S."/>
            <person name="Wang H."/>
            <person name="Wang A."/>
            <person name="Jiang F."/>
            <person name="Liu H."/>
            <person name="Zhao H."/>
            <person name="Xu D."/>
            <person name="Zhang Y."/>
        </authorList>
    </citation>
    <scope>NUCLEOTIDE SEQUENCE [LARGE SCALE GENOMIC DNA]</scope>
    <source>
        <strain evidence="2">cv. Niubang</strain>
    </source>
</reference>
<name>A0ACB9EIZ2_ARCLA</name>
<sequence length="71" mass="8219">MMVFPLTPNIPRLSSLSPVVPIDGVFSPYLNWAYLRNSEKFNDFWIFHTRTVESPGQDSHIPVVETNREEV</sequence>